<dbReference type="EMBL" id="BMFL01000014">
    <property type="protein sequence ID" value="GGF03664.1"/>
    <property type="molecule type" value="Genomic_DNA"/>
</dbReference>
<dbReference type="OrthoDB" id="9976747at2"/>
<reference evidence="1" key="1">
    <citation type="journal article" date="2014" name="Int. J. Syst. Evol. Microbiol.">
        <title>Complete genome of a new Firmicutes species belonging to the dominant human colonic microbiota ('Ruminococcus bicirculans') reveals two chromosomes and a selective capacity to utilize plant glucans.</title>
        <authorList>
            <consortium name="NISC Comparative Sequencing Program"/>
            <person name="Wegmann U."/>
            <person name="Louis P."/>
            <person name="Goesmann A."/>
            <person name="Henrissat B."/>
            <person name="Duncan S.H."/>
            <person name="Flint H.J."/>
        </authorList>
    </citation>
    <scope>NUCLEOTIDE SEQUENCE</scope>
    <source>
        <strain evidence="1">CGMCC 1.12707</strain>
    </source>
</reference>
<evidence type="ECO:0000313" key="3">
    <source>
        <dbReference type="Proteomes" id="UP000184120"/>
    </source>
</evidence>
<reference evidence="3" key="3">
    <citation type="submission" date="2016-11" db="EMBL/GenBank/DDBJ databases">
        <authorList>
            <person name="Varghese N."/>
            <person name="Submissions S."/>
        </authorList>
    </citation>
    <scope>NUCLEOTIDE SEQUENCE [LARGE SCALE GENOMIC DNA]</scope>
    <source>
        <strain evidence="3">DSM 27989</strain>
    </source>
</reference>
<keyword evidence="4" id="KW-1185">Reference proteome</keyword>
<reference evidence="2" key="2">
    <citation type="submission" date="2016-11" db="EMBL/GenBank/DDBJ databases">
        <authorList>
            <person name="Jaros S."/>
            <person name="Januszkiewicz K."/>
            <person name="Wedrychowicz H."/>
        </authorList>
    </citation>
    <scope>NUCLEOTIDE SEQUENCE [LARGE SCALE GENOMIC DNA]</scope>
    <source>
        <strain evidence="2">DSM 27989</strain>
    </source>
</reference>
<dbReference type="Proteomes" id="UP000650994">
    <property type="component" value="Unassembled WGS sequence"/>
</dbReference>
<dbReference type="Proteomes" id="UP000184120">
    <property type="component" value="Unassembled WGS sequence"/>
</dbReference>
<proteinExistence type="predicted"/>
<protein>
    <submittedName>
        <fullName evidence="2">Uncharacterized protein</fullName>
    </submittedName>
</protein>
<dbReference type="EMBL" id="FRBH01000002">
    <property type="protein sequence ID" value="SHK58175.1"/>
    <property type="molecule type" value="Genomic_DNA"/>
</dbReference>
<accession>A0A1M6TMF9</accession>
<reference evidence="4" key="4">
    <citation type="journal article" date="2019" name="Int. J. Syst. Evol. Microbiol.">
        <title>The Global Catalogue of Microorganisms (GCM) 10K type strain sequencing project: providing services to taxonomists for standard genome sequencing and annotation.</title>
        <authorList>
            <consortium name="The Broad Institute Genomics Platform"/>
            <consortium name="The Broad Institute Genome Sequencing Center for Infectious Disease"/>
            <person name="Wu L."/>
            <person name="Ma J."/>
        </authorList>
    </citation>
    <scope>NUCLEOTIDE SEQUENCE [LARGE SCALE GENOMIC DNA]</scope>
    <source>
        <strain evidence="4">CGMCC 1.12707</strain>
    </source>
</reference>
<evidence type="ECO:0000313" key="4">
    <source>
        <dbReference type="Proteomes" id="UP000650994"/>
    </source>
</evidence>
<gene>
    <name evidence="1" type="ORF">GCM10010984_21310</name>
    <name evidence="2" type="ORF">SAMN05443634_10214</name>
</gene>
<sequence length="156" mass="18460">MKLSLVVFLLSILTFGQTKITWFNIHYSSFKLFSNTDISIDHPESMFYPINKKDKKQKALAVIKMNLESNRDYKKNVYLSLEDYKEIEDKLLELNSKDIFNNLMCLDGYHLILTIGNQNSNTTFDVSCMQREDTNLHRVINFILEKLNIKEKDFYK</sequence>
<reference evidence="1" key="5">
    <citation type="submission" date="2024-05" db="EMBL/GenBank/DDBJ databases">
        <authorList>
            <person name="Sun Q."/>
            <person name="Zhou Y."/>
        </authorList>
    </citation>
    <scope>NUCLEOTIDE SEQUENCE</scope>
    <source>
        <strain evidence="1">CGMCC 1.12707</strain>
    </source>
</reference>
<name>A0A1M6TMF9_9FLAO</name>
<organism evidence="2 3">
    <name type="scientific">Chishuiella changwenlii</name>
    <dbReference type="NCBI Taxonomy" id="1434701"/>
    <lineage>
        <taxon>Bacteria</taxon>
        <taxon>Pseudomonadati</taxon>
        <taxon>Bacteroidota</taxon>
        <taxon>Flavobacteriia</taxon>
        <taxon>Flavobacteriales</taxon>
        <taxon>Weeksellaceae</taxon>
        <taxon>Chishuiella</taxon>
    </lineage>
</organism>
<evidence type="ECO:0000313" key="2">
    <source>
        <dbReference type="EMBL" id="SHK58175.1"/>
    </source>
</evidence>
<evidence type="ECO:0000313" key="1">
    <source>
        <dbReference type="EMBL" id="GGF03664.1"/>
    </source>
</evidence>
<dbReference type="AlphaFoldDB" id="A0A1M6TMF9"/>
<dbReference type="STRING" id="1434701.SAMN05443634_10214"/>
<dbReference type="RefSeq" id="WP_072929277.1">
    <property type="nucleotide sequence ID" value="NZ_BMFL01000014.1"/>
</dbReference>